<dbReference type="EMBL" id="ACJE01000004">
    <property type="protein sequence ID" value="EHA26255.1"/>
    <property type="molecule type" value="Genomic_DNA"/>
</dbReference>
<dbReference type="VEuPathDB" id="FungiDB:ASPNIDRAFT2_36323"/>
<dbReference type="HOGENOM" id="CLU_1749201_0_0_1"/>
<accession>G3XRA3</accession>
<evidence type="ECO:0000313" key="1">
    <source>
        <dbReference type="EMBL" id="EHA26255.1"/>
    </source>
</evidence>
<gene>
    <name evidence="1" type="ORF">ASPNIDRAFT_36323</name>
</gene>
<dbReference type="Proteomes" id="UP000009038">
    <property type="component" value="Unassembled WGS sequence"/>
</dbReference>
<dbReference type="AlphaFoldDB" id="G3XRA3"/>
<comment type="caution">
    <text evidence="1">The sequence shown here is derived from an EMBL/GenBank/DDBJ whole genome shotgun (WGS) entry which is preliminary data.</text>
</comment>
<organism evidence="1 2">
    <name type="scientific">Aspergillus niger (strain ATCC 1015 / CBS 113.46 / FGSC A1144 / LSHB Ac4 / NCTC 3858a / NRRL 328 / USDA 3528.7)</name>
    <dbReference type="NCBI Taxonomy" id="380704"/>
    <lineage>
        <taxon>Eukaryota</taxon>
        <taxon>Fungi</taxon>
        <taxon>Dikarya</taxon>
        <taxon>Ascomycota</taxon>
        <taxon>Pezizomycotina</taxon>
        <taxon>Eurotiomycetes</taxon>
        <taxon>Eurotiomycetidae</taxon>
        <taxon>Eurotiales</taxon>
        <taxon>Aspergillaceae</taxon>
        <taxon>Aspergillus</taxon>
        <taxon>Aspergillus subgen. Circumdati</taxon>
    </lineage>
</organism>
<evidence type="ECO:0000313" key="2">
    <source>
        <dbReference type="Proteomes" id="UP000009038"/>
    </source>
</evidence>
<sequence length="149" mass="16259">MAPNALSLESLSDGRSMGRHPGVLRTSLLEYSALSTWLVRTRQYPSYGTVDSARLAPLGRGKAKHKMPVSTFWLVYPQLILCPLRNRKQSPRGAAKNQTRINSHMEKAGWLTQFGLDGVEECSSTGFNLMRLGHDRAGVDSAASGGTQA</sequence>
<dbReference type="OrthoDB" id="10404047at2759"/>
<proteinExistence type="predicted"/>
<reference evidence="1 2" key="1">
    <citation type="journal article" date="2011" name="Genome Res.">
        <title>Comparative genomics of citric-acid-producing Aspergillus niger ATCC 1015 versus enzyme-producing CBS 513.88.</title>
        <authorList>
            <person name="Andersen M.R."/>
            <person name="Salazar M.P."/>
            <person name="Schaap P.J."/>
            <person name="van de Vondervoort P.J."/>
            <person name="Culley D."/>
            <person name="Thykaer J."/>
            <person name="Frisvad J.C."/>
            <person name="Nielsen K.F."/>
            <person name="Albang R."/>
            <person name="Albermann K."/>
            <person name="Berka R.M."/>
            <person name="Braus G.H."/>
            <person name="Braus-Stromeyer S.A."/>
            <person name="Corrochano L.M."/>
            <person name="Dai Z."/>
            <person name="van Dijck P.W."/>
            <person name="Hofmann G."/>
            <person name="Lasure L.L."/>
            <person name="Magnuson J.K."/>
            <person name="Menke H."/>
            <person name="Meijer M."/>
            <person name="Meijer S.L."/>
            <person name="Nielsen J.B."/>
            <person name="Nielsen M.L."/>
            <person name="van Ooyen A.J."/>
            <person name="Pel H.J."/>
            <person name="Poulsen L."/>
            <person name="Samson R.A."/>
            <person name="Stam H."/>
            <person name="Tsang A."/>
            <person name="van den Brink J.M."/>
            <person name="Atkins A."/>
            <person name="Aerts A."/>
            <person name="Shapiro H."/>
            <person name="Pangilinan J."/>
            <person name="Salamov A."/>
            <person name="Lou Y."/>
            <person name="Lindquist E."/>
            <person name="Lucas S."/>
            <person name="Grimwood J."/>
            <person name="Grigoriev I.V."/>
            <person name="Kubicek C.P."/>
            <person name="Martinez D."/>
            <person name="van Peij N.N."/>
            <person name="Roubos J.A."/>
            <person name="Nielsen J."/>
            <person name="Baker S.E."/>
        </authorList>
    </citation>
    <scope>NUCLEOTIDE SEQUENCE [LARGE SCALE GENOMIC DNA]</scope>
    <source>
        <strain evidence="2">ATCC 1015 / CBS 113.46 / FGSC A1144 / LSHB Ac4 / NCTC 3858a / NRRL 328 / USDA 3528.7</strain>
    </source>
</reference>
<name>G3XRA3_ASPNA</name>
<protein>
    <submittedName>
        <fullName evidence="1">Uncharacterized protein</fullName>
    </submittedName>
</protein>